<dbReference type="InterPro" id="IPR050625">
    <property type="entry name" value="ParA/MinD_ATPase"/>
</dbReference>
<accession>A0A1I7IR55</accession>
<organism evidence="5 6">
    <name type="scientific">Alicyclobacillus macrosporangiidus</name>
    <dbReference type="NCBI Taxonomy" id="392015"/>
    <lineage>
        <taxon>Bacteria</taxon>
        <taxon>Bacillati</taxon>
        <taxon>Bacillota</taxon>
        <taxon>Bacilli</taxon>
        <taxon>Bacillales</taxon>
        <taxon>Alicyclobacillaceae</taxon>
        <taxon>Alicyclobacillus</taxon>
    </lineage>
</organism>
<dbReference type="GO" id="GO:0005829">
    <property type="term" value="C:cytosol"/>
    <property type="evidence" value="ECO:0007669"/>
    <property type="project" value="TreeGrafter"/>
</dbReference>
<proteinExistence type="predicted"/>
<sequence>MLEPEEPMRAWEHNPGQDATPHPQAVVAVASGKGGVGKTHFCVNFGLGLMQHHIRPIVIDADVGFADVEVMLGVRPKRSLVDVLEGLSVLEAIEYGPGGLPFLSAGSGLVDLHDLTDDQMARLIGQVSLLQERFDIVLMDCGSGMGPNFERLLSAVDDLIVITTPEPTALADAYALLKLLTLRGTLPPVRLVVNRAESFVQGRLTAEKLRLVADRFLDAPVGVLGYVLEDDAVPHAVMRQTALMTAFPQSAAARCYQQLVRNYLRIDPAPRQGGFSGFLTRVWERLRRGQAEKGHSA</sequence>
<dbReference type="Pfam" id="PF01656">
    <property type="entry name" value="CbiA"/>
    <property type="match status" value="1"/>
</dbReference>
<evidence type="ECO:0000259" key="4">
    <source>
        <dbReference type="Pfam" id="PF01656"/>
    </source>
</evidence>
<dbReference type="Gene3D" id="3.40.50.300">
    <property type="entry name" value="P-loop containing nucleotide triphosphate hydrolases"/>
    <property type="match status" value="1"/>
</dbReference>
<dbReference type="Proteomes" id="UP000183508">
    <property type="component" value="Unassembled WGS sequence"/>
</dbReference>
<dbReference type="GO" id="GO:0005524">
    <property type="term" value="F:ATP binding"/>
    <property type="evidence" value="ECO:0007669"/>
    <property type="project" value="UniProtKB-KW"/>
</dbReference>
<dbReference type="PIRSF" id="PIRSF003092">
    <property type="entry name" value="MinD"/>
    <property type="match status" value="1"/>
</dbReference>
<dbReference type="AlphaFoldDB" id="A0A1I7IR55"/>
<keyword evidence="5" id="KW-0969">Cilium</keyword>
<feature type="compositionally biased region" description="Basic and acidic residues" evidence="3">
    <location>
        <begin position="1"/>
        <end position="12"/>
    </location>
</feature>
<evidence type="ECO:0000313" key="5">
    <source>
        <dbReference type="EMBL" id="SFU75399.1"/>
    </source>
</evidence>
<evidence type="ECO:0000256" key="3">
    <source>
        <dbReference type="SAM" id="MobiDB-lite"/>
    </source>
</evidence>
<evidence type="ECO:0000256" key="2">
    <source>
        <dbReference type="ARBA" id="ARBA00022840"/>
    </source>
</evidence>
<dbReference type="EMBL" id="FPBV01000007">
    <property type="protein sequence ID" value="SFU75399.1"/>
    <property type="molecule type" value="Genomic_DNA"/>
</dbReference>
<dbReference type="InterPro" id="IPR033875">
    <property type="entry name" value="FlhG"/>
</dbReference>
<evidence type="ECO:0000256" key="1">
    <source>
        <dbReference type="ARBA" id="ARBA00022741"/>
    </source>
</evidence>
<reference evidence="6" key="1">
    <citation type="submission" date="2016-10" db="EMBL/GenBank/DDBJ databases">
        <authorList>
            <person name="Varghese N."/>
        </authorList>
    </citation>
    <scope>NUCLEOTIDE SEQUENCE [LARGE SCALE GENOMIC DNA]</scope>
    <source>
        <strain evidence="6">DSM 17980</strain>
    </source>
</reference>
<dbReference type="GO" id="GO:0051782">
    <property type="term" value="P:negative regulation of cell division"/>
    <property type="evidence" value="ECO:0007669"/>
    <property type="project" value="TreeGrafter"/>
</dbReference>
<dbReference type="InterPro" id="IPR025501">
    <property type="entry name" value="MinD_FleN"/>
</dbReference>
<evidence type="ECO:0000313" key="6">
    <source>
        <dbReference type="Proteomes" id="UP000183508"/>
    </source>
</evidence>
<gene>
    <name evidence="5" type="ORF">SAMN05421543_10755</name>
</gene>
<dbReference type="eggNOG" id="COG0455">
    <property type="taxonomic scope" value="Bacteria"/>
</dbReference>
<feature type="region of interest" description="Disordered" evidence="3">
    <location>
        <begin position="1"/>
        <end position="22"/>
    </location>
</feature>
<keyword evidence="1" id="KW-0547">Nucleotide-binding</keyword>
<dbReference type="OrthoDB" id="9816297at2"/>
<keyword evidence="5" id="KW-0966">Cell projection</keyword>
<dbReference type="GO" id="GO:0016887">
    <property type="term" value="F:ATP hydrolysis activity"/>
    <property type="evidence" value="ECO:0007669"/>
    <property type="project" value="TreeGrafter"/>
</dbReference>
<dbReference type="SUPFAM" id="SSF52540">
    <property type="entry name" value="P-loop containing nucleoside triphosphate hydrolases"/>
    <property type="match status" value="1"/>
</dbReference>
<name>A0A1I7IR55_9BACL</name>
<keyword evidence="5" id="KW-0282">Flagellum</keyword>
<dbReference type="InterPro" id="IPR027417">
    <property type="entry name" value="P-loop_NTPase"/>
</dbReference>
<dbReference type="CDD" id="cd02038">
    <property type="entry name" value="FlhG-like"/>
    <property type="match status" value="1"/>
</dbReference>
<dbReference type="PANTHER" id="PTHR43384:SF4">
    <property type="entry name" value="CELLULOSE BIOSYNTHESIS PROTEIN BCSQ-RELATED"/>
    <property type="match status" value="1"/>
</dbReference>
<feature type="domain" description="CobQ/CobB/MinD/ParA nucleotide binding" evidence="4">
    <location>
        <begin position="27"/>
        <end position="240"/>
    </location>
</feature>
<keyword evidence="6" id="KW-1185">Reference proteome</keyword>
<dbReference type="STRING" id="392015.SAMN05421543_10755"/>
<protein>
    <submittedName>
        <fullName evidence="5">Flagellar biosynthesis protein FlhG</fullName>
    </submittedName>
</protein>
<dbReference type="PANTHER" id="PTHR43384">
    <property type="entry name" value="SEPTUM SITE-DETERMINING PROTEIN MIND HOMOLOG, CHLOROPLASTIC-RELATED"/>
    <property type="match status" value="1"/>
</dbReference>
<keyword evidence="2" id="KW-0067">ATP-binding</keyword>
<dbReference type="InterPro" id="IPR002586">
    <property type="entry name" value="CobQ/CobB/MinD/ParA_Nub-bd_dom"/>
</dbReference>
<dbReference type="GO" id="GO:0009898">
    <property type="term" value="C:cytoplasmic side of plasma membrane"/>
    <property type="evidence" value="ECO:0007669"/>
    <property type="project" value="TreeGrafter"/>
</dbReference>
<dbReference type="RefSeq" id="WP_074951349.1">
    <property type="nucleotide sequence ID" value="NZ_FPBV01000007.1"/>
</dbReference>